<dbReference type="InterPro" id="IPR041725">
    <property type="entry name" value="L-asparaginase_I"/>
</dbReference>
<dbReference type="PANTHER" id="PTHR11707:SF28">
    <property type="entry name" value="60 KDA LYSOPHOSPHOLIPASE"/>
    <property type="match status" value="1"/>
</dbReference>
<dbReference type="EMBL" id="WHUW01000004">
    <property type="protein sequence ID" value="KAF8447851.1"/>
    <property type="molecule type" value="Genomic_DNA"/>
</dbReference>
<protein>
    <recommendedName>
        <fullName evidence="1">asparaginase</fullName>
        <ecNumber evidence="1">3.5.1.1</ecNumber>
    </recommendedName>
</protein>
<dbReference type="PROSITE" id="PS00917">
    <property type="entry name" value="ASN_GLN_ASE_2"/>
    <property type="match status" value="1"/>
</dbReference>
<dbReference type="InterPro" id="IPR002110">
    <property type="entry name" value="Ankyrin_rpt"/>
</dbReference>
<keyword evidence="4 6" id="KW-0040">ANK repeat</keyword>
<comment type="caution">
    <text evidence="12">The sequence shown here is derived from an EMBL/GenBank/DDBJ whole genome shotgun (WGS) entry which is preliminary data.</text>
</comment>
<dbReference type="SFLD" id="SFLDS00057">
    <property type="entry name" value="Glutaminase/Asparaginase"/>
    <property type="match status" value="1"/>
</dbReference>
<dbReference type="PROSITE" id="PS50088">
    <property type="entry name" value="ANK_REPEAT"/>
    <property type="match status" value="2"/>
</dbReference>
<dbReference type="Gene3D" id="1.25.40.20">
    <property type="entry name" value="Ankyrin repeat-containing domain"/>
    <property type="match status" value="1"/>
</dbReference>
<evidence type="ECO:0000256" key="4">
    <source>
        <dbReference type="ARBA" id="ARBA00023043"/>
    </source>
</evidence>
<feature type="domain" description="Asparaginase/glutaminase C-terminal" evidence="11">
    <location>
        <begin position="318"/>
        <end position="432"/>
    </location>
</feature>
<evidence type="ECO:0000256" key="1">
    <source>
        <dbReference type="ARBA" id="ARBA00012920"/>
    </source>
</evidence>
<dbReference type="GO" id="GO:0006528">
    <property type="term" value="P:asparagine metabolic process"/>
    <property type="evidence" value="ECO:0007669"/>
    <property type="project" value="UniProtKB-ARBA"/>
</dbReference>
<evidence type="ECO:0000256" key="2">
    <source>
        <dbReference type="ARBA" id="ARBA00022737"/>
    </source>
</evidence>
<dbReference type="PRINTS" id="PR00139">
    <property type="entry name" value="ASNGLNASE"/>
</dbReference>
<dbReference type="AlphaFoldDB" id="A0AAD4GJQ6"/>
<dbReference type="PROSITE" id="PS51732">
    <property type="entry name" value="ASN_GLN_ASE_3"/>
    <property type="match status" value="1"/>
</dbReference>
<dbReference type="CDD" id="cd08963">
    <property type="entry name" value="L-asparaginase_I"/>
    <property type="match status" value="1"/>
</dbReference>
<dbReference type="EC" id="3.5.1.1" evidence="1"/>
<dbReference type="InterPro" id="IPR027475">
    <property type="entry name" value="Asparaginase/glutaminase_AS2"/>
</dbReference>
<dbReference type="PIRSF" id="PIRSF001220">
    <property type="entry name" value="L-ASNase_gatD"/>
    <property type="match status" value="1"/>
</dbReference>
<evidence type="ECO:0000259" key="11">
    <source>
        <dbReference type="Pfam" id="PF17763"/>
    </source>
</evidence>
<keyword evidence="2" id="KW-0677">Repeat</keyword>
<dbReference type="InterPro" id="IPR036152">
    <property type="entry name" value="Asp/glu_Ase-like_sf"/>
</dbReference>
<dbReference type="InterPro" id="IPR040919">
    <property type="entry name" value="Asparaginase_C"/>
</dbReference>
<evidence type="ECO:0000259" key="10">
    <source>
        <dbReference type="Pfam" id="PF00710"/>
    </source>
</evidence>
<dbReference type="SUPFAM" id="SSF53774">
    <property type="entry name" value="Glutaminase/Asparaginase"/>
    <property type="match status" value="1"/>
</dbReference>
<dbReference type="InterPro" id="IPR006034">
    <property type="entry name" value="Asparaginase/glutaminase-like"/>
</dbReference>
<evidence type="ECO:0000256" key="5">
    <source>
        <dbReference type="ARBA" id="ARBA00061199"/>
    </source>
</evidence>
<dbReference type="InterPro" id="IPR020827">
    <property type="entry name" value="Asparaginase/glutaminase_AS1"/>
</dbReference>
<reference evidence="12" key="2">
    <citation type="journal article" date="2020" name="Nat. Commun.">
        <title>Large-scale genome sequencing of mycorrhizal fungi provides insights into the early evolution of symbiotic traits.</title>
        <authorList>
            <person name="Miyauchi S."/>
            <person name="Kiss E."/>
            <person name="Kuo A."/>
            <person name="Drula E."/>
            <person name="Kohler A."/>
            <person name="Sanchez-Garcia M."/>
            <person name="Morin E."/>
            <person name="Andreopoulos B."/>
            <person name="Barry K.W."/>
            <person name="Bonito G."/>
            <person name="Buee M."/>
            <person name="Carver A."/>
            <person name="Chen C."/>
            <person name="Cichocki N."/>
            <person name="Clum A."/>
            <person name="Culley D."/>
            <person name="Crous P.W."/>
            <person name="Fauchery L."/>
            <person name="Girlanda M."/>
            <person name="Hayes R.D."/>
            <person name="Keri Z."/>
            <person name="LaButti K."/>
            <person name="Lipzen A."/>
            <person name="Lombard V."/>
            <person name="Magnuson J."/>
            <person name="Maillard F."/>
            <person name="Murat C."/>
            <person name="Nolan M."/>
            <person name="Ohm R.A."/>
            <person name="Pangilinan J."/>
            <person name="Pereira M.F."/>
            <person name="Perotto S."/>
            <person name="Peter M."/>
            <person name="Pfister S."/>
            <person name="Riley R."/>
            <person name="Sitrit Y."/>
            <person name="Stielow J.B."/>
            <person name="Szollosi G."/>
            <person name="Zifcakova L."/>
            <person name="Stursova M."/>
            <person name="Spatafora J.W."/>
            <person name="Tedersoo L."/>
            <person name="Vaario L.M."/>
            <person name="Yamada A."/>
            <person name="Yan M."/>
            <person name="Wang P."/>
            <person name="Xu J."/>
            <person name="Bruns T."/>
            <person name="Baldrian P."/>
            <person name="Vilgalys R."/>
            <person name="Dunand C."/>
            <person name="Henrissat B."/>
            <person name="Grigoriev I.V."/>
            <person name="Hibbett D."/>
            <person name="Nagy L.G."/>
            <person name="Martin F.M."/>
        </authorList>
    </citation>
    <scope>NUCLEOTIDE SEQUENCE</scope>
    <source>
        <strain evidence="12">BED1</strain>
    </source>
</reference>
<dbReference type="Gene3D" id="3.40.50.1170">
    <property type="entry name" value="L-asparaginase, N-terminal domain"/>
    <property type="match status" value="1"/>
</dbReference>
<feature type="compositionally biased region" description="Polar residues" evidence="9">
    <location>
        <begin position="68"/>
        <end position="92"/>
    </location>
</feature>
<feature type="repeat" description="ANK" evidence="6">
    <location>
        <begin position="564"/>
        <end position="596"/>
    </location>
</feature>
<dbReference type="Proteomes" id="UP001194468">
    <property type="component" value="Unassembled WGS sequence"/>
</dbReference>
<feature type="repeat" description="ANK" evidence="6">
    <location>
        <begin position="597"/>
        <end position="624"/>
    </location>
</feature>
<keyword evidence="13" id="KW-1185">Reference proteome</keyword>
<dbReference type="PROSITE" id="PS00144">
    <property type="entry name" value="ASN_GLN_ASE_1"/>
    <property type="match status" value="1"/>
</dbReference>
<feature type="domain" description="L-asparaginase N-terminal" evidence="10">
    <location>
        <begin position="11"/>
        <end position="299"/>
    </location>
</feature>
<dbReference type="FunFam" id="3.40.50.1170:FF:000003">
    <property type="entry name" value="60 kDa lysophospholipase"/>
    <property type="match status" value="1"/>
</dbReference>
<evidence type="ECO:0000313" key="12">
    <source>
        <dbReference type="EMBL" id="KAF8447851.1"/>
    </source>
</evidence>
<evidence type="ECO:0000256" key="6">
    <source>
        <dbReference type="PROSITE-ProRule" id="PRU00023"/>
    </source>
</evidence>
<dbReference type="SMART" id="SM00870">
    <property type="entry name" value="Asparaginase"/>
    <property type="match status" value="1"/>
</dbReference>
<evidence type="ECO:0000256" key="8">
    <source>
        <dbReference type="PROSITE-ProRule" id="PRU10100"/>
    </source>
</evidence>
<dbReference type="InterPro" id="IPR036770">
    <property type="entry name" value="Ankyrin_rpt-contain_sf"/>
</dbReference>
<dbReference type="Pfam" id="PF17763">
    <property type="entry name" value="Asparaginase_C"/>
    <property type="match status" value="1"/>
</dbReference>
<proteinExistence type="inferred from homology"/>
<dbReference type="SUPFAM" id="SSF48403">
    <property type="entry name" value="Ankyrin repeat"/>
    <property type="match status" value="1"/>
</dbReference>
<evidence type="ECO:0000256" key="3">
    <source>
        <dbReference type="ARBA" id="ARBA00022801"/>
    </source>
</evidence>
<dbReference type="InterPro" id="IPR037152">
    <property type="entry name" value="L-asparaginase_N_sf"/>
</dbReference>
<dbReference type="PANTHER" id="PTHR11707">
    <property type="entry name" value="L-ASPARAGINASE"/>
    <property type="match status" value="1"/>
</dbReference>
<accession>A0AAD4GJQ6</accession>
<feature type="active site" evidence="8">
    <location>
        <position position="197"/>
    </location>
</feature>
<evidence type="ECO:0000313" key="13">
    <source>
        <dbReference type="Proteomes" id="UP001194468"/>
    </source>
</evidence>
<dbReference type="GO" id="GO:0004067">
    <property type="term" value="F:asparaginase activity"/>
    <property type="evidence" value="ECO:0007669"/>
    <property type="project" value="UniProtKB-UniRule"/>
</dbReference>
<dbReference type="Gene3D" id="3.40.50.40">
    <property type="match status" value="1"/>
</dbReference>
<keyword evidence="3" id="KW-0378">Hydrolase</keyword>
<evidence type="ECO:0000256" key="7">
    <source>
        <dbReference type="PROSITE-ProRule" id="PRU10099"/>
    </source>
</evidence>
<organism evidence="12 13">
    <name type="scientific">Boletus edulis BED1</name>
    <dbReference type="NCBI Taxonomy" id="1328754"/>
    <lineage>
        <taxon>Eukaryota</taxon>
        <taxon>Fungi</taxon>
        <taxon>Dikarya</taxon>
        <taxon>Basidiomycota</taxon>
        <taxon>Agaricomycotina</taxon>
        <taxon>Agaricomycetes</taxon>
        <taxon>Agaricomycetidae</taxon>
        <taxon>Boletales</taxon>
        <taxon>Boletineae</taxon>
        <taxon>Boletaceae</taxon>
        <taxon>Boletoideae</taxon>
        <taxon>Boletus</taxon>
    </lineage>
</organism>
<evidence type="ECO:0000256" key="9">
    <source>
        <dbReference type="SAM" id="MobiDB-lite"/>
    </source>
</evidence>
<dbReference type="InterPro" id="IPR027474">
    <property type="entry name" value="L-asparaginase_N"/>
</dbReference>
<dbReference type="Pfam" id="PF00710">
    <property type="entry name" value="Asparaginase"/>
    <property type="match status" value="1"/>
</dbReference>
<dbReference type="PIRSF" id="PIRSF500176">
    <property type="entry name" value="L_ASNase"/>
    <property type="match status" value="1"/>
</dbReference>
<dbReference type="SMART" id="SM00248">
    <property type="entry name" value="ANK"/>
    <property type="match status" value="2"/>
</dbReference>
<comment type="similarity">
    <text evidence="5">In the N-terminal section; belongs to the asparaginase 1 family.</text>
</comment>
<dbReference type="Pfam" id="PF12796">
    <property type="entry name" value="Ank_2"/>
    <property type="match status" value="1"/>
</dbReference>
<feature type="active site" evidence="7">
    <location>
        <position position="20"/>
    </location>
</feature>
<gene>
    <name evidence="12" type="ORF">L210DRAFT_849159</name>
</gene>
<dbReference type="FunFam" id="3.40.50.40:FF:000001">
    <property type="entry name" value="L-asparaginase 1"/>
    <property type="match status" value="1"/>
</dbReference>
<feature type="region of interest" description="Disordered" evidence="9">
    <location>
        <begin position="67"/>
        <end position="92"/>
    </location>
</feature>
<sequence length="669" mass="72037">MEPAQPSDEARVLVIYTGGTIGMLLSAQGYVPEPFFLTETLRSQKRFHDPLQNSLYSQAASVKGYREWSTSGRSSPSATDSHLPDTSSISHPTLSVKSYRPIGRAQKLAPNASSTPIDDIQCEKIADDVYQARLPSFVTPRSVGPGLYGGKRIRYAILEWDPLLDSSNIEINDWIRIATEIELNYMDFDAFVVLHGTDTMSYSSSALSFLLEDLGKTVILTGAQIPLSQLRNDAVDNLLGALSIAGHYIIPECCLYFNHTLYRGNRVSKISSYDLNAFHSPNFPPLVNVGIDIVVNWNEVLRQTNLRRFRAHKKMSPHVATLRLFPGMSDTTVRAFLAPPTRGIVLETFGAGNAPQRSDLMAALKQACDSGIVIVAITQCLKGSVSDAYKTGRILQTVGVVPGGDMTPECALAKLAYLLSKPELSLNQVRELISMPLRGELTRPTLPPPTRPPTAAPDLPSVQGLLTQFVRLSNSTSANQRPKITFTPSVGSDARDAAASWSGTASETASTEAALLPLLMHLAAAGNDIESLQFCKTVADTWDAEDVTPATIPGGVVNCLEAGSGRSPLHVATLVGNTASVTWLLNSGALVHLRDILGHTALYYAARQGHKDIVDILVGAGSNLGGLECEAGYAELSMKNALNSGDQNAVEIWNKAGMKAIIRNPASKS</sequence>
<reference evidence="12" key="1">
    <citation type="submission" date="2019-10" db="EMBL/GenBank/DDBJ databases">
        <authorList>
            <consortium name="DOE Joint Genome Institute"/>
            <person name="Kuo A."/>
            <person name="Miyauchi S."/>
            <person name="Kiss E."/>
            <person name="Drula E."/>
            <person name="Kohler A."/>
            <person name="Sanchez-Garcia M."/>
            <person name="Andreopoulos B."/>
            <person name="Barry K.W."/>
            <person name="Bonito G."/>
            <person name="Buee M."/>
            <person name="Carver A."/>
            <person name="Chen C."/>
            <person name="Cichocki N."/>
            <person name="Clum A."/>
            <person name="Culley D."/>
            <person name="Crous P.W."/>
            <person name="Fauchery L."/>
            <person name="Girlanda M."/>
            <person name="Hayes R."/>
            <person name="Keri Z."/>
            <person name="LaButti K."/>
            <person name="Lipzen A."/>
            <person name="Lombard V."/>
            <person name="Magnuson J."/>
            <person name="Maillard F."/>
            <person name="Morin E."/>
            <person name="Murat C."/>
            <person name="Nolan M."/>
            <person name="Ohm R."/>
            <person name="Pangilinan J."/>
            <person name="Pereira M."/>
            <person name="Perotto S."/>
            <person name="Peter M."/>
            <person name="Riley R."/>
            <person name="Sitrit Y."/>
            <person name="Stielow B."/>
            <person name="Szollosi G."/>
            <person name="Zifcakova L."/>
            <person name="Stursova M."/>
            <person name="Spatafora J.W."/>
            <person name="Tedersoo L."/>
            <person name="Vaario L.-M."/>
            <person name="Yamada A."/>
            <person name="Yan M."/>
            <person name="Wang P."/>
            <person name="Xu J."/>
            <person name="Bruns T."/>
            <person name="Baldrian P."/>
            <person name="Vilgalys R."/>
            <person name="Henrissat B."/>
            <person name="Grigoriev I.V."/>
            <person name="Hibbett D."/>
            <person name="Nagy L.G."/>
            <person name="Martin F.M."/>
        </authorList>
    </citation>
    <scope>NUCLEOTIDE SEQUENCE</scope>
    <source>
        <strain evidence="12">BED1</strain>
    </source>
</reference>
<dbReference type="PROSITE" id="PS50297">
    <property type="entry name" value="ANK_REP_REGION"/>
    <property type="match status" value="2"/>
</dbReference>
<dbReference type="InterPro" id="IPR027473">
    <property type="entry name" value="L-asparaginase_C"/>
</dbReference>
<name>A0AAD4GJQ6_BOLED</name>